<evidence type="ECO:0000313" key="9">
    <source>
        <dbReference type="Proteomes" id="UP000664399"/>
    </source>
</evidence>
<evidence type="ECO:0000259" key="7">
    <source>
        <dbReference type="Pfam" id="PF08281"/>
    </source>
</evidence>
<dbReference type="SUPFAM" id="SSF88659">
    <property type="entry name" value="Sigma3 and sigma4 domains of RNA polymerase sigma factors"/>
    <property type="match status" value="1"/>
</dbReference>
<dbReference type="RefSeq" id="WP_207854589.1">
    <property type="nucleotide sequence ID" value="NZ_JAFVMG010000009.1"/>
</dbReference>
<keyword evidence="5" id="KW-0804">Transcription</keyword>
<proteinExistence type="inferred from homology"/>
<dbReference type="Pfam" id="PF04542">
    <property type="entry name" value="Sigma70_r2"/>
    <property type="match status" value="1"/>
</dbReference>
<evidence type="ECO:0000256" key="1">
    <source>
        <dbReference type="ARBA" id="ARBA00010641"/>
    </source>
</evidence>
<comment type="caution">
    <text evidence="8">The sequence shown here is derived from an EMBL/GenBank/DDBJ whole genome shotgun (WGS) entry which is preliminary data.</text>
</comment>
<evidence type="ECO:0000313" key="8">
    <source>
        <dbReference type="EMBL" id="MBO1328708.1"/>
    </source>
</evidence>
<dbReference type="Pfam" id="PF08281">
    <property type="entry name" value="Sigma70_r4_2"/>
    <property type="match status" value="1"/>
</dbReference>
<sequence>MPPLPAHPQRQKHADVFERSYGHLLSYARKLTGDRADAEDLVQEAWCLTDGSPPESVASPFLYLRAVIRNLFVSNLRRRRRQAESALDTDSLEQILPADQPSPEEVVMARLEMERLTGLISAMPPRQATAVRMYHFENRKLKDIAAHLDISVSFAQALIASGLADCAEELDRACPR</sequence>
<keyword evidence="4" id="KW-0238">DNA-binding</keyword>
<keyword evidence="9" id="KW-1185">Reference proteome</keyword>
<dbReference type="Proteomes" id="UP000664399">
    <property type="component" value="Unassembled WGS sequence"/>
</dbReference>
<dbReference type="InterPro" id="IPR036388">
    <property type="entry name" value="WH-like_DNA-bd_sf"/>
</dbReference>
<evidence type="ECO:0000256" key="4">
    <source>
        <dbReference type="ARBA" id="ARBA00023125"/>
    </source>
</evidence>
<accession>A0ABS3LMW0</accession>
<dbReference type="SUPFAM" id="SSF88946">
    <property type="entry name" value="Sigma2 domain of RNA polymerase sigma factors"/>
    <property type="match status" value="1"/>
</dbReference>
<dbReference type="InterPro" id="IPR039425">
    <property type="entry name" value="RNA_pol_sigma-70-like"/>
</dbReference>
<evidence type="ECO:0000259" key="6">
    <source>
        <dbReference type="Pfam" id="PF04542"/>
    </source>
</evidence>
<dbReference type="InterPro" id="IPR007627">
    <property type="entry name" value="RNA_pol_sigma70_r2"/>
</dbReference>
<dbReference type="InterPro" id="IPR013249">
    <property type="entry name" value="RNA_pol_sigma70_r4_t2"/>
</dbReference>
<evidence type="ECO:0000256" key="3">
    <source>
        <dbReference type="ARBA" id="ARBA00023082"/>
    </source>
</evidence>
<dbReference type="Gene3D" id="1.10.1740.10">
    <property type="match status" value="1"/>
</dbReference>
<keyword evidence="2" id="KW-0805">Transcription regulation</keyword>
<name>A0ABS3LMW0_9PROT</name>
<dbReference type="InterPro" id="IPR013324">
    <property type="entry name" value="RNA_pol_sigma_r3/r4-like"/>
</dbReference>
<protein>
    <submittedName>
        <fullName evidence="8">RNA polymerase sigma factor</fullName>
    </submittedName>
</protein>
<evidence type="ECO:0000256" key="2">
    <source>
        <dbReference type="ARBA" id="ARBA00023015"/>
    </source>
</evidence>
<keyword evidence="3" id="KW-0731">Sigma factor</keyword>
<dbReference type="InterPro" id="IPR014284">
    <property type="entry name" value="RNA_pol_sigma-70_dom"/>
</dbReference>
<dbReference type="PANTHER" id="PTHR43133">
    <property type="entry name" value="RNA POLYMERASE ECF-TYPE SIGMA FACTO"/>
    <property type="match status" value="1"/>
</dbReference>
<dbReference type="InterPro" id="IPR013325">
    <property type="entry name" value="RNA_pol_sigma_r2"/>
</dbReference>
<gene>
    <name evidence="8" type="ORF">J2D75_09490</name>
</gene>
<evidence type="ECO:0000256" key="5">
    <source>
        <dbReference type="ARBA" id="ARBA00023163"/>
    </source>
</evidence>
<organism evidence="8 9">
    <name type="scientific">Acetobacter suratthaniensis</name>
    <dbReference type="NCBI Taxonomy" id="1502841"/>
    <lineage>
        <taxon>Bacteria</taxon>
        <taxon>Pseudomonadati</taxon>
        <taxon>Pseudomonadota</taxon>
        <taxon>Alphaproteobacteria</taxon>
        <taxon>Acetobacterales</taxon>
        <taxon>Acetobacteraceae</taxon>
        <taxon>Acetobacter</taxon>
    </lineage>
</organism>
<reference evidence="8 9" key="1">
    <citation type="submission" date="2021-03" db="EMBL/GenBank/DDBJ databases">
        <title>The complete genome sequence of Acetobacter suratthaniensis TBRC 1719.</title>
        <authorList>
            <person name="Charoenyingcharoen P."/>
            <person name="Yukphan P."/>
        </authorList>
    </citation>
    <scope>NUCLEOTIDE SEQUENCE [LARGE SCALE GENOMIC DNA]</scope>
    <source>
        <strain evidence="8 9">TBRC 1719</strain>
    </source>
</reference>
<dbReference type="PANTHER" id="PTHR43133:SF8">
    <property type="entry name" value="RNA POLYMERASE SIGMA FACTOR HI_1459-RELATED"/>
    <property type="match status" value="1"/>
</dbReference>
<dbReference type="EMBL" id="JAFVMG010000009">
    <property type="protein sequence ID" value="MBO1328708.1"/>
    <property type="molecule type" value="Genomic_DNA"/>
</dbReference>
<dbReference type="Gene3D" id="1.10.10.10">
    <property type="entry name" value="Winged helix-like DNA-binding domain superfamily/Winged helix DNA-binding domain"/>
    <property type="match status" value="1"/>
</dbReference>
<feature type="domain" description="RNA polymerase sigma factor 70 region 4 type 2" evidence="7">
    <location>
        <begin position="114"/>
        <end position="163"/>
    </location>
</feature>
<feature type="domain" description="RNA polymerase sigma-70 region 2" evidence="6">
    <location>
        <begin position="17"/>
        <end position="81"/>
    </location>
</feature>
<comment type="similarity">
    <text evidence="1">Belongs to the sigma-70 factor family. ECF subfamily.</text>
</comment>
<dbReference type="NCBIfam" id="TIGR02937">
    <property type="entry name" value="sigma70-ECF"/>
    <property type="match status" value="1"/>
</dbReference>